<organism evidence="1 2">
    <name type="scientific">Stutzerimonas marianensis</name>
    <dbReference type="NCBI Taxonomy" id="2929513"/>
    <lineage>
        <taxon>Bacteria</taxon>
        <taxon>Pseudomonadati</taxon>
        <taxon>Pseudomonadota</taxon>
        <taxon>Gammaproteobacteria</taxon>
        <taxon>Pseudomonadales</taxon>
        <taxon>Pseudomonadaceae</taxon>
        <taxon>Stutzerimonas</taxon>
    </lineage>
</organism>
<dbReference type="AlphaFoldDB" id="A0A9X2AU51"/>
<dbReference type="Proteomes" id="UP001139682">
    <property type="component" value="Unassembled WGS sequence"/>
</dbReference>
<evidence type="ECO:0000313" key="1">
    <source>
        <dbReference type="EMBL" id="MCJ0972696.1"/>
    </source>
</evidence>
<dbReference type="RefSeq" id="WP_243604880.1">
    <property type="nucleotide sequence ID" value="NZ_JALGRD010000002.1"/>
</dbReference>
<evidence type="ECO:0000313" key="2">
    <source>
        <dbReference type="Proteomes" id="UP001139682"/>
    </source>
</evidence>
<sequence>MNQWTHIFFPIAMFRIYGEHCRIVKRRGGLMGKLFGDVYIETNKGYRGWQDSEDVIESGEAA</sequence>
<gene>
    <name evidence="1" type="ORF">MST27_04860</name>
</gene>
<comment type="caution">
    <text evidence="1">The sequence shown here is derived from an EMBL/GenBank/DDBJ whole genome shotgun (WGS) entry which is preliminary data.</text>
</comment>
<dbReference type="EMBL" id="JALGRD010000002">
    <property type="protein sequence ID" value="MCJ0972696.1"/>
    <property type="molecule type" value="Genomic_DNA"/>
</dbReference>
<proteinExistence type="predicted"/>
<name>A0A9X2AU51_9GAMM</name>
<keyword evidence="2" id="KW-1185">Reference proteome</keyword>
<accession>A0A9X2AU51</accession>
<reference evidence="1" key="1">
    <citation type="submission" date="2022-03" db="EMBL/GenBank/DDBJ databases">
        <title>Pseudomonas marianensis sp. nov., a marine bacterium isolated from deep-sea sediments of the Mariana Trench.</title>
        <authorList>
            <person name="Wei Y."/>
        </authorList>
    </citation>
    <scope>NUCLEOTIDE SEQUENCE</scope>
    <source>
        <strain evidence="1">PS1</strain>
    </source>
</reference>
<protein>
    <submittedName>
        <fullName evidence="1">Uncharacterized protein</fullName>
    </submittedName>
</protein>